<organism evidence="1 2">
    <name type="scientific">Rhamnusium bicolor</name>
    <dbReference type="NCBI Taxonomy" id="1586634"/>
    <lineage>
        <taxon>Eukaryota</taxon>
        <taxon>Metazoa</taxon>
        <taxon>Ecdysozoa</taxon>
        <taxon>Arthropoda</taxon>
        <taxon>Hexapoda</taxon>
        <taxon>Insecta</taxon>
        <taxon>Pterygota</taxon>
        <taxon>Neoptera</taxon>
        <taxon>Endopterygota</taxon>
        <taxon>Coleoptera</taxon>
        <taxon>Polyphaga</taxon>
        <taxon>Cucujiformia</taxon>
        <taxon>Chrysomeloidea</taxon>
        <taxon>Cerambycidae</taxon>
        <taxon>Lepturinae</taxon>
        <taxon>Rhagiini</taxon>
        <taxon>Rhamnusium</taxon>
    </lineage>
</organism>
<name>A0AAV8WIL8_9CUCU</name>
<keyword evidence="2" id="KW-1185">Reference proteome</keyword>
<dbReference type="AlphaFoldDB" id="A0AAV8WIL8"/>
<evidence type="ECO:0000313" key="1">
    <source>
        <dbReference type="EMBL" id="KAJ8926359.1"/>
    </source>
</evidence>
<protein>
    <submittedName>
        <fullName evidence="1">Uncharacterized protein</fullName>
    </submittedName>
</protein>
<dbReference type="EMBL" id="JANEYF010005906">
    <property type="protein sequence ID" value="KAJ8926359.1"/>
    <property type="molecule type" value="Genomic_DNA"/>
</dbReference>
<evidence type="ECO:0000313" key="2">
    <source>
        <dbReference type="Proteomes" id="UP001162156"/>
    </source>
</evidence>
<accession>A0AAV8WIL8</accession>
<reference evidence="1" key="1">
    <citation type="journal article" date="2023" name="Insect Mol. Biol.">
        <title>Genome sequencing provides insights into the evolution of gene families encoding plant cell wall-degrading enzymes in longhorned beetles.</title>
        <authorList>
            <person name="Shin N.R."/>
            <person name="Okamura Y."/>
            <person name="Kirsch R."/>
            <person name="Pauchet Y."/>
        </authorList>
    </citation>
    <scope>NUCLEOTIDE SEQUENCE</scope>
    <source>
        <strain evidence="1">RBIC_L_NR</strain>
    </source>
</reference>
<comment type="caution">
    <text evidence="1">The sequence shown here is derived from an EMBL/GenBank/DDBJ whole genome shotgun (WGS) entry which is preliminary data.</text>
</comment>
<dbReference type="Proteomes" id="UP001162156">
    <property type="component" value="Unassembled WGS sequence"/>
</dbReference>
<proteinExistence type="predicted"/>
<gene>
    <name evidence="1" type="ORF">NQ314_021284</name>
</gene>
<sequence length="136" mass="15821">MLAFLTQIPSIMEKMAPYLLEWIYKSKLLEAFIEGGKEMGFPEIDYNANGSCGFGRLQQLHGKEEETVSPTHFTSINKEKIWIFSLVHLLQKFTSMKKLKRPMEWSTRMITKVHGSRQKRSYIVGRVNQKAILILQ</sequence>